<evidence type="ECO:0000313" key="2">
    <source>
        <dbReference type="Proteomes" id="UP000238937"/>
    </source>
</evidence>
<dbReference type="RefSeq" id="WP_106302804.1">
    <property type="nucleotide sequence ID" value="NZ_PVWO01000078.1"/>
</dbReference>
<dbReference type="AlphaFoldDB" id="A0A2T1GI35"/>
<proteinExistence type="predicted"/>
<dbReference type="OrthoDB" id="468542at2"/>
<dbReference type="EMBL" id="PVWO01000078">
    <property type="protein sequence ID" value="PSB57388.1"/>
    <property type="molecule type" value="Genomic_DNA"/>
</dbReference>
<dbReference type="Proteomes" id="UP000238937">
    <property type="component" value="Unassembled WGS sequence"/>
</dbReference>
<keyword evidence="2" id="KW-1185">Reference proteome</keyword>
<reference evidence="1 2" key="1">
    <citation type="submission" date="2018-03" db="EMBL/GenBank/DDBJ databases">
        <title>The ancient ancestry and fast evolution of plastids.</title>
        <authorList>
            <person name="Moore K.R."/>
            <person name="Magnabosco C."/>
            <person name="Momper L."/>
            <person name="Gold D.A."/>
            <person name="Bosak T."/>
            <person name="Fournier G.P."/>
        </authorList>
    </citation>
    <scope>NUCLEOTIDE SEQUENCE [LARGE SCALE GENOMIC DNA]</scope>
    <source>
        <strain evidence="1 2">CCALA 037</strain>
    </source>
</reference>
<name>A0A2T1GI35_9CYAN</name>
<organism evidence="1 2">
    <name type="scientific">Chamaesiphon polymorphus CCALA 037</name>
    <dbReference type="NCBI Taxonomy" id="2107692"/>
    <lineage>
        <taxon>Bacteria</taxon>
        <taxon>Bacillati</taxon>
        <taxon>Cyanobacteriota</taxon>
        <taxon>Cyanophyceae</taxon>
        <taxon>Gomontiellales</taxon>
        <taxon>Chamaesiphonaceae</taxon>
        <taxon>Chamaesiphon</taxon>
    </lineage>
</organism>
<accession>A0A2T1GI35</accession>
<protein>
    <submittedName>
        <fullName evidence="1">Uncharacterized protein</fullName>
    </submittedName>
</protein>
<evidence type="ECO:0000313" key="1">
    <source>
        <dbReference type="EMBL" id="PSB57388.1"/>
    </source>
</evidence>
<gene>
    <name evidence="1" type="ORF">C7B77_08490</name>
</gene>
<sequence>MQKQLQKLLKIAVAVAVEILLNVSGLDTLASYSEFVFDPQRFDKSSFTLTLNSFVQPLIDMFVNSEDLESLVAAIE</sequence>
<comment type="caution">
    <text evidence="1">The sequence shown here is derived from an EMBL/GenBank/DDBJ whole genome shotgun (WGS) entry which is preliminary data.</text>
</comment>